<evidence type="ECO:0000313" key="1">
    <source>
        <dbReference type="Proteomes" id="UP000095283"/>
    </source>
</evidence>
<protein>
    <submittedName>
        <fullName evidence="2">DUF2013 domain-containing protein</fullName>
    </submittedName>
</protein>
<dbReference type="AlphaFoldDB" id="A0A1I7WMF2"/>
<keyword evidence="1" id="KW-1185">Reference proteome</keyword>
<organism evidence="1 2">
    <name type="scientific">Heterorhabditis bacteriophora</name>
    <name type="common">Entomopathogenic nematode worm</name>
    <dbReference type="NCBI Taxonomy" id="37862"/>
    <lineage>
        <taxon>Eukaryota</taxon>
        <taxon>Metazoa</taxon>
        <taxon>Ecdysozoa</taxon>
        <taxon>Nematoda</taxon>
        <taxon>Chromadorea</taxon>
        <taxon>Rhabditida</taxon>
        <taxon>Rhabditina</taxon>
        <taxon>Rhabditomorpha</taxon>
        <taxon>Strongyloidea</taxon>
        <taxon>Heterorhabditidae</taxon>
        <taxon>Heterorhabditis</taxon>
    </lineage>
</organism>
<accession>A0A1I7WMF2</accession>
<dbReference type="WBParaSite" id="Hba_06325">
    <property type="protein sequence ID" value="Hba_06325"/>
    <property type="gene ID" value="Hba_06325"/>
</dbReference>
<proteinExistence type="predicted"/>
<evidence type="ECO:0000313" key="2">
    <source>
        <dbReference type="WBParaSite" id="Hba_06325"/>
    </source>
</evidence>
<dbReference type="Proteomes" id="UP000095283">
    <property type="component" value="Unplaced"/>
</dbReference>
<reference evidence="2" key="1">
    <citation type="submission" date="2016-11" db="UniProtKB">
        <authorList>
            <consortium name="WormBaseParasite"/>
        </authorList>
    </citation>
    <scope>IDENTIFICATION</scope>
</reference>
<sequence length="232" mass="26701">MYEKILDECQVARSLVDVLRSITDAPLVLCVDAARAALACISPYIKDESFNKIEQAMKTYCIDVDNCYDSHCLTQIGERLEQLFKEKEELCYSTRQDDIELIEYLTKFADYTVSLFTVYLLLFNSIISIYRIKLTLEFQWPSYLVMILNGLRNLLHCSKCLGRKLRFLLEILKKGSDLVSSLFYSNDLGVLSNIVVRELNNSEDEMASIVSNLNNSMETFNNISINCKKFDV</sequence>
<name>A0A1I7WMF2_HETBA</name>